<comment type="caution">
    <text evidence="1">The sequence shown here is derived from an EMBL/GenBank/DDBJ whole genome shotgun (WGS) entry which is preliminary data.</text>
</comment>
<evidence type="ECO:0000313" key="1">
    <source>
        <dbReference type="EMBL" id="KAJ8007968.1"/>
    </source>
</evidence>
<dbReference type="EMBL" id="CM055735">
    <property type="protein sequence ID" value="KAJ8007968.1"/>
    <property type="molecule type" value="Genomic_DNA"/>
</dbReference>
<sequence length="635" mass="69276">MQTEVPVPPENIEEGDGAGREEQRPLQQSVASSLCRESHWKCLLLTLLMYGCFGTLGWCAVCRVPVPGSGEYVVDLETSAAAATAFPDRPRLSFQHESPCSSGYVYIPLAFLAMLYVVYLVECWHCYSKTALLAHAETAEVYERVTRLQQATPCIWWKAISYHYVRRTRQVTRYRNGDAYTTTQVYHERVNTHASSSEFDYGRHGVKDISKALQGLQEHPALRLRFTKCFSFASARAEAAYLTQRARFFGDNEGLDDYMEAREGMHLKNVDFREHIMAFPDPSRPPWYSRHRIFWLASVFILSWPLRVVSEYRTAYVHYHVEKLFGEETTREDGGGDGGTENGPLAGERGLNGSSYRAISRVNTVDMTELEWHIRCNQQMVPSYSEALLMDLERESNAGGTNSTSTTTPGAPGSGPIQGGLPAGMAHPLAFSTAYLLQSCPRCRRATSSSSLPSRLRAPTGNRALLSGTVAGIRANAAAGVVGGQGEGQGGGGGTGGGRLVLSRSGFSLGRLGGTRPRPVSLFHSRSMGGGLGGGRGEEGGGGGGFLGLGSRQGQNDEESRGVLEGERDDGEADEEEAQEGGREEEASEGRGEEEGTRERDRPPSYHDAFFFPVLIVHGEESCHGGDDVMDSIVN</sequence>
<evidence type="ECO:0000313" key="2">
    <source>
        <dbReference type="Proteomes" id="UP001157502"/>
    </source>
</evidence>
<name>A0ACC2GWI6_DALPE</name>
<proteinExistence type="predicted"/>
<gene>
    <name evidence="1" type="ORF">DPEC_G00099850</name>
</gene>
<dbReference type="Proteomes" id="UP001157502">
    <property type="component" value="Chromosome 8"/>
</dbReference>
<protein>
    <submittedName>
        <fullName evidence="1">Uncharacterized protein</fullName>
    </submittedName>
</protein>
<organism evidence="1 2">
    <name type="scientific">Dallia pectoralis</name>
    <name type="common">Alaska blackfish</name>
    <dbReference type="NCBI Taxonomy" id="75939"/>
    <lineage>
        <taxon>Eukaryota</taxon>
        <taxon>Metazoa</taxon>
        <taxon>Chordata</taxon>
        <taxon>Craniata</taxon>
        <taxon>Vertebrata</taxon>
        <taxon>Euteleostomi</taxon>
        <taxon>Actinopterygii</taxon>
        <taxon>Neopterygii</taxon>
        <taxon>Teleostei</taxon>
        <taxon>Protacanthopterygii</taxon>
        <taxon>Esociformes</taxon>
        <taxon>Umbridae</taxon>
        <taxon>Dallia</taxon>
    </lineage>
</organism>
<keyword evidence="2" id="KW-1185">Reference proteome</keyword>
<reference evidence="1" key="1">
    <citation type="submission" date="2021-05" db="EMBL/GenBank/DDBJ databases">
        <authorList>
            <person name="Pan Q."/>
            <person name="Jouanno E."/>
            <person name="Zahm M."/>
            <person name="Klopp C."/>
            <person name="Cabau C."/>
            <person name="Louis A."/>
            <person name="Berthelot C."/>
            <person name="Parey E."/>
            <person name="Roest Crollius H."/>
            <person name="Montfort J."/>
            <person name="Robinson-Rechavi M."/>
            <person name="Bouchez O."/>
            <person name="Lampietro C."/>
            <person name="Lopez Roques C."/>
            <person name="Donnadieu C."/>
            <person name="Postlethwait J."/>
            <person name="Bobe J."/>
            <person name="Dillon D."/>
            <person name="Chandos A."/>
            <person name="von Hippel F."/>
            <person name="Guiguen Y."/>
        </authorList>
    </citation>
    <scope>NUCLEOTIDE SEQUENCE</scope>
    <source>
        <strain evidence="1">YG-Jan2019</strain>
    </source>
</reference>
<accession>A0ACC2GWI6</accession>